<dbReference type="InParanoid" id="A3GHE4"/>
<reference evidence="2 3" key="1">
    <citation type="journal article" date="2007" name="Nat. Biotechnol.">
        <title>Genome sequence of the lignocellulose-bioconverting and xylose-fermenting yeast Pichia stipitis.</title>
        <authorList>
            <person name="Jeffries T.W."/>
            <person name="Grigoriev I.V."/>
            <person name="Grimwood J."/>
            <person name="Laplaza J.M."/>
            <person name="Aerts A."/>
            <person name="Salamov A."/>
            <person name="Schmutz J."/>
            <person name="Lindquist E."/>
            <person name="Dehal P."/>
            <person name="Shapiro H."/>
            <person name="Jin Y.S."/>
            <person name="Passoth V."/>
            <person name="Richardson P.M."/>
        </authorList>
    </citation>
    <scope>NUCLEOTIDE SEQUENCE [LARGE SCALE GENOMIC DNA]</scope>
    <source>
        <strain evidence="3">ATCC 58785 / CBS 6054 / NBRC 10063 / NRRL Y-11545</strain>
    </source>
</reference>
<dbReference type="HOGENOM" id="CLU_960133_0_0_1"/>
<dbReference type="RefSeq" id="XP_001386829.2">
    <property type="nucleotide sequence ID" value="XM_001386792.1"/>
</dbReference>
<sequence>MEYHGIISHTDSTCPYIFSRKKMESALPYYGKGLPWFPSIGFKQTEMFGKVLVRFQVGFSDQQEYDKCCVCIENNLDLPIISRENSNDMSGEFSKNLTLFPDSQVIMSQSDFKQPPNRASQIAAQNPFQDSQVASSNLESQYHHRSQQKQQTQSQTQHPQAQSQTPTQAKPLTQSRPTHSVAYPDYSRLLLTPMSDNYPSSSYIQTSPIATNKRAPLNVHQRSHQSQQPLISDQDNSSGVNLRQILSELDNGSELYSMSDTELKNTIVEVLKQKSFVDIVKRIDTILEDS</sequence>
<dbReference type="EMBL" id="AAVQ01000002">
    <property type="protein sequence ID" value="EAZ62806.2"/>
    <property type="molecule type" value="Genomic_DNA"/>
</dbReference>
<evidence type="ECO:0000313" key="3">
    <source>
        <dbReference type="Proteomes" id="UP000002258"/>
    </source>
</evidence>
<dbReference type="AlphaFoldDB" id="A3GHE4"/>
<comment type="caution">
    <text evidence="2">The sequence shown here is derived from an EMBL/GenBank/DDBJ whole genome shotgun (WGS) entry which is preliminary data.</text>
</comment>
<feature type="compositionally biased region" description="Polar residues" evidence="1">
    <location>
        <begin position="130"/>
        <end position="140"/>
    </location>
</feature>
<feature type="region of interest" description="Disordered" evidence="1">
    <location>
        <begin position="130"/>
        <end position="179"/>
    </location>
</feature>
<feature type="compositionally biased region" description="Low complexity" evidence="1">
    <location>
        <begin position="148"/>
        <end position="170"/>
    </location>
</feature>
<gene>
    <name evidence="2" type="ORF">PICST_28953</name>
</gene>
<dbReference type="KEGG" id="pic:PICST_28953"/>
<name>A3GHE4_PICST</name>
<protein>
    <submittedName>
        <fullName evidence="2">Uncharacterized protein</fullName>
    </submittedName>
</protein>
<evidence type="ECO:0000313" key="2">
    <source>
        <dbReference type="EMBL" id="EAZ62806.2"/>
    </source>
</evidence>
<dbReference type="Proteomes" id="UP000002258">
    <property type="component" value="Chromosome 1"/>
</dbReference>
<evidence type="ECO:0000256" key="1">
    <source>
        <dbReference type="SAM" id="MobiDB-lite"/>
    </source>
</evidence>
<organism evidence="2 3">
    <name type="scientific">Scheffersomyces stipitis (strain ATCC 58785 / CBS 6054 / NBRC 10063 / NRRL Y-11545)</name>
    <name type="common">Yeast</name>
    <name type="synonym">Pichia stipitis</name>
    <dbReference type="NCBI Taxonomy" id="322104"/>
    <lineage>
        <taxon>Eukaryota</taxon>
        <taxon>Fungi</taxon>
        <taxon>Dikarya</taxon>
        <taxon>Ascomycota</taxon>
        <taxon>Saccharomycotina</taxon>
        <taxon>Pichiomycetes</taxon>
        <taxon>Debaryomycetaceae</taxon>
        <taxon>Scheffersomyces</taxon>
    </lineage>
</organism>
<dbReference type="OrthoDB" id="4022833at2759"/>
<keyword evidence="3" id="KW-1185">Reference proteome</keyword>
<dbReference type="GeneID" id="4851693"/>
<proteinExistence type="predicted"/>
<accession>A3GHE4</accession>